<dbReference type="AlphaFoldDB" id="A0A077RRD3"/>
<dbReference type="GO" id="GO:0005634">
    <property type="term" value="C:nucleus"/>
    <property type="evidence" value="ECO:0007669"/>
    <property type="project" value="UniProtKB-SubCell"/>
</dbReference>
<dbReference type="EMBL" id="HG670306">
    <property type="protein sequence ID" value="CDM80202.1"/>
    <property type="molecule type" value="Genomic_DNA"/>
</dbReference>
<evidence type="ECO:0000256" key="1">
    <source>
        <dbReference type="ARBA" id="ARBA00004123"/>
    </source>
</evidence>
<reference evidence="3" key="1">
    <citation type="journal article" date="2014" name="Science">
        <title>Structural and functional partitioning of bread wheat chromosome 3B.</title>
        <authorList>
            <person name="Choulet F."/>
            <person name="Alberti A."/>
            <person name="Theil S."/>
            <person name="Glover N."/>
            <person name="Barbe V."/>
            <person name="Daron J."/>
            <person name="Pingault L."/>
            <person name="Sourdille P."/>
            <person name="Couloux A."/>
            <person name="Paux E."/>
            <person name="Leroy P."/>
            <person name="Mangenot S."/>
            <person name="Guilhot N."/>
            <person name="Le Gouis J."/>
            <person name="Balfourier F."/>
            <person name="Alaux M."/>
            <person name="Jamilloux V."/>
            <person name="Poulain J."/>
            <person name="Durand C."/>
            <person name="Bellec A."/>
            <person name="Gaspin C."/>
            <person name="Safar J."/>
            <person name="Dolezel J."/>
            <person name="Rogers J."/>
            <person name="Vandepoele K."/>
            <person name="Aury J.M."/>
            <person name="Mayer K."/>
            <person name="Berges H."/>
            <person name="Quesneville H."/>
            <person name="Wincker P."/>
            <person name="Feuillet C."/>
        </authorList>
    </citation>
    <scope>NUCLEOTIDE SEQUENCE</scope>
</reference>
<dbReference type="PANTHER" id="PTHR12628:SF19">
    <property type="entry name" value="HOMEOBOX PROTEIN HOX1A"/>
    <property type="match status" value="1"/>
</dbReference>
<organism evidence="3">
    <name type="scientific">Triticum aestivum</name>
    <name type="common">Wheat</name>
    <dbReference type="NCBI Taxonomy" id="4565"/>
    <lineage>
        <taxon>Eukaryota</taxon>
        <taxon>Viridiplantae</taxon>
        <taxon>Streptophyta</taxon>
        <taxon>Embryophyta</taxon>
        <taxon>Tracheophyta</taxon>
        <taxon>Spermatophyta</taxon>
        <taxon>Magnoliopsida</taxon>
        <taxon>Liliopsida</taxon>
        <taxon>Poales</taxon>
        <taxon>Poaceae</taxon>
        <taxon>BOP clade</taxon>
        <taxon>Pooideae</taxon>
        <taxon>Triticodae</taxon>
        <taxon>Triticeae</taxon>
        <taxon>Triticinae</taxon>
        <taxon>Triticum</taxon>
    </lineage>
</organism>
<comment type="subcellular location">
    <subcellularLocation>
        <location evidence="1">Nucleus</location>
    </subcellularLocation>
</comment>
<evidence type="ECO:0000256" key="2">
    <source>
        <dbReference type="ARBA" id="ARBA00023242"/>
    </source>
</evidence>
<sequence>MMVENPNLCESNDVNEDRRSRIMKDGITQDGPLKKDIGGGVRTNAIPPNRSQTYTTCLHYVRRRKGAKEEEDWLMLFLGSCKSTRSFYETLHPYGGCFTPSGEAWFDIWEPPLSIHILLQIEKLGTNQLLYHMIRPEKDLNNKARIIPCKLKKQEAFQNLDILLTVGKPEESLFDSEGNISCDNKTMTSTQIYPKKMWLIMWYDRKKRMGVKEKDNVDDLGLLFEESKDDDYYPEDPDQIKISKRRKMSQTSHQTLKGTVGRKLKQVLSCARGMNSLSKCLNKALIVC</sequence>
<protein>
    <submittedName>
        <fullName evidence="3">Uncharacterized protein</fullName>
    </submittedName>
</protein>
<accession>A0A077RRD3</accession>
<gene>
    <name evidence="3" type="ORF">TRAES_3BF043500010CFD_c1</name>
</gene>
<evidence type="ECO:0000313" key="3">
    <source>
        <dbReference type="EMBL" id="CDM80202.1"/>
    </source>
</evidence>
<dbReference type="HOGENOM" id="CLU_967775_0_0_1"/>
<proteinExistence type="predicted"/>
<dbReference type="PANTHER" id="PTHR12628">
    <property type="entry name" value="POLYCOMB-LIKE TRANSCRIPTION FACTOR"/>
    <property type="match status" value="1"/>
</dbReference>
<keyword evidence="2" id="KW-0539">Nucleus</keyword>
<name>A0A077RRD3_WHEAT</name>